<dbReference type="STRING" id="390241.SAMN04488023_13239"/>
<evidence type="ECO:0000256" key="4">
    <source>
        <dbReference type="ARBA" id="ARBA00022679"/>
    </source>
</evidence>
<evidence type="ECO:0000256" key="1">
    <source>
        <dbReference type="ARBA" id="ARBA00004761"/>
    </source>
</evidence>
<keyword evidence="7 10" id="KW-0067">ATP-binding</keyword>
<evidence type="ECO:0000313" key="12">
    <source>
        <dbReference type="Proteomes" id="UP000199572"/>
    </source>
</evidence>
<accession>A0A1H9UMV3</accession>
<dbReference type="AlphaFoldDB" id="A0A1H9UMV3"/>
<organism evidence="11 12">
    <name type="scientific">Pedobacter rhizosphaerae</name>
    <dbReference type="NCBI Taxonomy" id="390241"/>
    <lineage>
        <taxon>Bacteria</taxon>
        <taxon>Pseudomonadati</taxon>
        <taxon>Bacteroidota</taxon>
        <taxon>Sphingobacteriia</taxon>
        <taxon>Sphingobacteriales</taxon>
        <taxon>Sphingobacteriaceae</taxon>
        <taxon>Pedobacter</taxon>
    </lineage>
</organism>
<gene>
    <name evidence="11" type="ORF">SAMN04488023_13239</name>
</gene>
<protein>
    <recommendedName>
        <fullName evidence="3 10">Gluconokinase</fullName>
        <ecNumber evidence="3 10">2.7.1.12</ecNumber>
    </recommendedName>
</protein>
<dbReference type="Proteomes" id="UP000199572">
    <property type="component" value="Unassembled WGS sequence"/>
</dbReference>
<comment type="similarity">
    <text evidence="2 10">Belongs to the gluconokinase GntK/GntV family.</text>
</comment>
<dbReference type="GO" id="GO:0005524">
    <property type="term" value="F:ATP binding"/>
    <property type="evidence" value="ECO:0007669"/>
    <property type="project" value="UniProtKB-KW"/>
</dbReference>
<reference evidence="11 12" key="1">
    <citation type="submission" date="2016-10" db="EMBL/GenBank/DDBJ databases">
        <authorList>
            <person name="de Groot N.N."/>
        </authorList>
    </citation>
    <scope>NUCLEOTIDE SEQUENCE [LARGE SCALE GENOMIC DNA]</scope>
    <source>
        <strain evidence="11 12">DSM 18610</strain>
    </source>
</reference>
<evidence type="ECO:0000256" key="5">
    <source>
        <dbReference type="ARBA" id="ARBA00022741"/>
    </source>
</evidence>
<evidence type="ECO:0000256" key="2">
    <source>
        <dbReference type="ARBA" id="ARBA00008420"/>
    </source>
</evidence>
<dbReference type="GO" id="GO:0046316">
    <property type="term" value="F:gluconokinase activity"/>
    <property type="evidence" value="ECO:0007669"/>
    <property type="project" value="UniProtKB-EC"/>
</dbReference>
<evidence type="ECO:0000256" key="9">
    <source>
        <dbReference type="ARBA" id="ARBA00048090"/>
    </source>
</evidence>
<keyword evidence="12" id="KW-1185">Reference proteome</keyword>
<evidence type="ECO:0000256" key="3">
    <source>
        <dbReference type="ARBA" id="ARBA00012054"/>
    </source>
</evidence>
<dbReference type="PANTHER" id="PTHR43442:SF3">
    <property type="entry name" value="GLUCONOKINASE-RELATED"/>
    <property type="match status" value="1"/>
</dbReference>
<dbReference type="GO" id="GO:0019521">
    <property type="term" value="P:D-gluconate metabolic process"/>
    <property type="evidence" value="ECO:0007669"/>
    <property type="project" value="UniProtKB-KW"/>
</dbReference>
<dbReference type="Pfam" id="PF13671">
    <property type="entry name" value="AAA_33"/>
    <property type="match status" value="1"/>
</dbReference>
<dbReference type="FunFam" id="3.40.50.300:FF:000522">
    <property type="entry name" value="Gluconokinase"/>
    <property type="match status" value="1"/>
</dbReference>
<keyword evidence="4 10" id="KW-0808">Transferase</keyword>
<dbReference type="EMBL" id="FOGG01000032">
    <property type="protein sequence ID" value="SES10785.1"/>
    <property type="molecule type" value="Genomic_DNA"/>
</dbReference>
<dbReference type="EC" id="2.7.1.12" evidence="3 10"/>
<evidence type="ECO:0000256" key="8">
    <source>
        <dbReference type="ARBA" id="ARBA00023064"/>
    </source>
</evidence>
<comment type="catalytic activity">
    <reaction evidence="9 10">
        <text>D-gluconate + ATP = 6-phospho-D-gluconate + ADP + H(+)</text>
        <dbReference type="Rhea" id="RHEA:19433"/>
        <dbReference type="ChEBI" id="CHEBI:15378"/>
        <dbReference type="ChEBI" id="CHEBI:18391"/>
        <dbReference type="ChEBI" id="CHEBI:30616"/>
        <dbReference type="ChEBI" id="CHEBI:58759"/>
        <dbReference type="ChEBI" id="CHEBI:456216"/>
        <dbReference type="EC" id="2.7.1.12"/>
    </reaction>
</comment>
<evidence type="ECO:0000256" key="10">
    <source>
        <dbReference type="RuleBase" id="RU363066"/>
    </source>
</evidence>
<dbReference type="PANTHER" id="PTHR43442">
    <property type="entry name" value="GLUCONOKINASE-RELATED"/>
    <property type="match status" value="1"/>
</dbReference>
<sequence>MSITGSCVMIMGVSGSGKTAVGKALAKALHAQFLDADDFHPAANISKMSAGIPLTDDDRKPWLVAVAEEVNSASSNGETVVLACSALKKAYRILLGASITSPLKTIYLKSSFEQVRDRLEKRRGHFMPANLLKSQFDALEEPDQEEADTITLEVNGSINDVTQSCIAVLK</sequence>
<evidence type="ECO:0000256" key="7">
    <source>
        <dbReference type="ARBA" id="ARBA00022840"/>
    </source>
</evidence>
<dbReference type="InterPro" id="IPR027417">
    <property type="entry name" value="P-loop_NTPase"/>
</dbReference>
<proteinExistence type="inferred from homology"/>
<comment type="pathway">
    <text evidence="1">Carbohydrate acid metabolism.</text>
</comment>
<name>A0A1H9UMV3_9SPHI</name>
<keyword evidence="6 10" id="KW-0418">Kinase</keyword>
<evidence type="ECO:0000313" key="11">
    <source>
        <dbReference type="EMBL" id="SES10785.1"/>
    </source>
</evidence>
<dbReference type="GO" id="GO:0005737">
    <property type="term" value="C:cytoplasm"/>
    <property type="evidence" value="ECO:0007669"/>
    <property type="project" value="TreeGrafter"/>
</dbReference>
<dbReference type="SUPFAM" id="SSF52540">
    <property type="entry name" value="P-loop containing nucleoside triphosphate hydrolases"/>
    <property type="match status" value="1"/>
</dbReference>
<dbReference type="InterPro" id="IPR006001">
    <property type="entry name" value="Therm_gnt_kin"/>
</dbReference>
<dbReference type="NCBIfam" id="TIGR01313">
    <property type="entry name" value="therm_gnt_kin"/>
    <property type="match status" value="1"/>
</dbReference>
<dbReference type="Gene3D" id="3.40.50.300">
    <property type="entry name" value="P-loop containing nucleotide triphosphate hydrolases"/>
    <property type="match status" value="1"/>
</dbReference>
<dbReference type="RefSeq" id="WP_217643876.1">
    <property type="nucleotide sequence ID" value="NZ_FOGG01000032.1"/>
</dbReference>
<evidence type="ECO:0000256" key="6">
    <source>
        <dbReference type="ARBA" id="ARBA00022777"/>
    </source>
</evidence>
<dbReference type="CDD" id="cd02021">
    <property type="entry name" value="GntK"/>
    <property type="match status" value="1"/>
</dbReference>
<keyword evidence="8" id="KW-0311">Gluconate utilization</keyword>
<keyword evidence="5 10" id="KW-0547">Nucleotide-binding</keyword>